<gene>
    <name evidence="7" type="primary">tauB</name>
    <name evidence="7" type="ORF">MPPM_1629</name>
</gene>
<dbReference type="InterPro" id="IPR003593">
    <property type="entry name" value="AAA+_ATPase"/>
</dbReference>
<dbReference type="InterPro" id="IPR050166">
    <property type="entry name" value="ABC_transporter_ATP-bind"/>
</dbReference>
<keyword evidence="4 7" id="KW-0067">ATP-binding</keyword>
<reference evidence="7 8" key="1">
    <citation type="journal article" date="2016" name="Genome Announc.">
        <title>Complete Genome Sequence of Methylobacterium populi P-1M, Isolated from Pink-Pigmented Household Biofilm.</title>
        <authorList>
            <person name="Morohoshi T."/>
            <person name="Ikeda T."/>
        </authorList>
    </citation>
    <scope>NUCLEOTIDE SEQUENCE [LARGE SCALE GENOMIC DNA]</scope>
    <source>
        <strain evidence="7 8">P-1M</strain>
    </source>
</reference>
<evidence type="ECO:0000256" key="2">
    <source>
        <dbReference type="ARBA" id="ARBA00022448"/>
    </source>
</evidence>
<comment type="similarity">
    <text evidence="1">Belongs to the ABC transporter superfamily.</text>
</comment>
<evidence type="ECO:0000256" key="3">
    <source>
        <dbReference type="ARBA" id="ARBA00022741"/>
    </source>
</evidence>
<evidence type="ECO:0000259" key="6">
    <source>
        <dbReference type="PROSITE" id="PS50893"/>
    </source>
</evidence>
<dbReference type="CDD" id="cd03293">
    <property type="entry name" value="ABC_NrtD_SsuB_transporters"/>
    <property type="match status" value="1"/>
</dbReference>
<dbReference type="SMART" id="SM00382">
    <property type="entry name" value="AAA"/>
    <property type="match status" value="1"/>
</dbReference>
<dbReference type="GO" id="GO:0016887">
    <property type="term" value="F:ATP hydrolysis activity"/>
    <property type="evidence" value="ECO:0007669"/>
    <property type="project" value="InterPro"/>
</dbReference>
<dbReference type="SUPFAM" id="SSF52540">
    <property type="entry name" value="P-loop containing nucleoside triphosphate hydrolases"/>
    <property type="match status" value="1"/>
</dbReference>
<dbReference type="PANTHER" id="PTHR42788">
    <property type="entry name" value="TAURINE IMPORT ATP-BINDING PROTEIN-RELATED"/>
    <property type="match status" value="1"/>
</dbReference>
<protein>
    <submittedName>
        <fullName evidence="7">Sulfonate/nitrate/taurine transport system ATP-binding protein</fullName>
    </submittedName>
</protein>
<dbReference type="InterPro" id="IPR027417">
    <property type="entry name" value="P-loop_NTPase"/>
</dbReference>
<dbReference type="Proteomes" id="UP000218288">
    <property type="component" value="Chromosome"/>
</dbReference>
<keyword evidence="3" id="KW-0547">Nucleotide-binding</keyword>
<dbReference type="AlphaFoldDB" id="A0A160PCT8"/>
<feature type="region of interest" description="Disordered" evidence="5">
    <location>
        <begin position="1"/>
        <end position="81"/>
    </location>
</feature>
<name>A0A160PCT8_9HYPH</name>
<evidence type="ECO:0000313" key="7">
    <source>
        <dbReference type="EMBL" id="BAU90234.1"/>
    </source>
</evidence>
<dbReference type="GO" id="GO:0005524">
    <property type="term" value="F:ATP binding"/>
    <property type="evidence" value="ECO:0007669"/>
    <property type="project" value="UniProtKB-KW"/>
</dbReference>
<dbReference type="PROSITE" id="PS50893">
    <property type="entry name" value="ABC_TRANSPORTER_2"/>
    <property type="match status" value="1"/>
</dbReference>
<dbReference type="PROSITE" id="PS00211">
    <property type="entry name" value="ABC_TRANSPORTER_1"/>
    <property type="match status" value="1"/>
</dbReference>
<dbReference type="Gene3D" id="3.40.50.300">
    <property type="entry name" value="P-loop containing nucleotide triphosphate hydrolases"/>
    <property type="match status" value="1"/>
</dbReference>
<evidence type="ECO:0000313" key="8">
    <source>
        <dbReference type="Proteomes" id="UP000218288"/>
    </source>
</evidence>
<feature type="compositionally biased region" description="Basic and acidic residues" evidence="5">
    <location>
        <begin position="60"/>
        <end position="74"/>
    </location>
</feature>
<accession>A0A160PCT8</accession>
<feature type="domain" description="ABC transporter" evidence="6">
    <location>
        <begin position="109"/>
        <end position="340"/>
    </location>
</feature>
<dbReference type="InterPro" id="IPR003439">
    <property type="entry name" value="ABC_transporter-like_ATP-bd"/>
</dbReference>
<dbReference type="EMBL" id="AP014809">
    <property type="protein sequence ID" value="BAU90234.1"/>
    <property type="molecule type" value="Genomic_DNA"/>
</dbReference>
<evidence type="ECO:0000256" key="1">
    <source>
        <dbReference type="ARBA" id="ARBA00005417"/>
    </source>
</evidence>
<organism evidence="7 8">
    <name type="scientific">Methylorubrum populi</name>
    <dbReference type="NCBI Taxonomy" id="223967"/>
    <lineage>
        <taxon>Bacteria</taxon>
        <taxon>Pseudomonadati</taxon>
        <taxon>Pseudomonadota</taxon>
        <taxon>Alphaproteobacteria</taxon>
        <taxon>Hyphomicrobiales</taxon>
        <taxon>Methylobacteriaceae</taxon>
        <taxon>Methylorubrum</taxon>
    </lineage>
</organism>
<sequence>MTGPRPASVATRTLRIAGRMPSPFGPAFAAGADGTENARSGGAKMSGGGPAFLSSPGRPRLPDDRPSADPKPTERSPAMSRAGALALKQPPEFEPAAPRPVPAAPVIAARGLSLTYPTADGPVHALSDVDLAVAPGEFVSFIGPSGCGKTTLLRCVADLERPTGGELTVNGVGAEAARLRRDYGFVFQAPALYPWRTIARNVALPLEIFGLPRAERRERVARYLDLVQLSGFANKFPWQLSGGMQQRASIARALCFDPKLLLMDEPFGALDEIVRDHLNAQLLELWRKTAKTVLFVTHSIPEAVYLSTRVVVMSPRPGRIVDIVDCTALGRERPLEIRETPEFLRLGQRVREGLRAGHAYDA</sequence>
<proteinExistence type="inferred from homology"/>
<dbReference type="PANTHER" id="PTHR42788:SF13">
    <property type="entry name" value="ALIPHATIC SULFONATES IMPORT ATP-BINDING PROTEIN SSUB"/>
    <property type="match status" value="1"/>
</dbReference>
<dbReference type="InterPro" id="IPR017871">
    <property type="entry name" value="ABC_transporter-like_CS"/>
</dbReference>
<dbReference type="Pfam" id="PF00005">
    <property type="entry name" value="ABC_tran"/>
    <property type="match status" value="1"/>
</dbReference>
<evidence type="ECO:0000256" key="4">
    <source>
        <dbReference type="ARBA" id="ARBA00022840"/>
    </source>
</evidence>
<evidence type="ECO:0000256" key="5">
    <source>
        <dbReference type="SAM" id="MobiDB-lite"/>
    </source>
</evidence>
<keyword evidence="2" id="KW-0813">Transport</keyword>